<feature type="compositionally biased region" description="Low complexity" evidence="1">
    <location>
        <begin position="156"/>
        <end position="165"/>
    </location>
</feature>
<dbReference type="AlphaFoldDB" id="A0A8H7NZV2"/>
<dbReference type="InterPro" id="IPR038322">
    <property type="entry name" value="Pex19_C_sf"/>
</dbReference>
<gene>
    <name evidence="2" type="ORF">IEO21_06524</name>
</gene>
<proteinExistence type="predicted"/>
<dbReference type="GO" id="GO:0045046">
    <property type="term" value="P:protein import into peroxisome membrane"/>
    <property type="evidence" value="ECO:0007669"/>
    <property type="project" value="TreeGrafter"/>
</dbReference>
<accession>A0A8H7NZV2</accession>
<reference evidence="2" key="1">
    <citation type="submission" date="2020-11" db="EMBL/GenBank/DDBJ databases">
        <authorList>
            <person name="Koelle M."/>
            <person name="Horta M.A.C."/>
            <person name="Nowrousian M."/>
            <person name="Ohm R.A."/>
            <person name="Benz P."/>
            <person name="Pilgard A."/>
        </authorList>
    </citation>
    <scope>NUCLEOTIDE SEQUENCE</scope>
    <source>
        <strain evidence="2">FPRL280</strain>
    </source>
</reference>
<reference evidence="2" key="2">
    <citation type="journal article" name="Front. Microbiol.">
        <title>Degradative Capacity of Two Strains of Rhodonia placenta: From Phenotype to Genotype.</title>
        <authorList>
            <person name="Kolle M."/>
            <person name="Horta M.A.C."/>
            <person name="Nowrousian M."/>
            <person name="Ohm R.A."/>
            <person name="Benz J.P."/>
            <person name="Pilgard A."/>
        </authorList>
    </citation>
    <scope>NUCLEOTIDE SEQUENCE</scope>
    <source>
        <strain evidence="2">FPRL280</strain>
    </source>
</reference>
<evidence type="ECO:0000313" key="2">
    <source>
        <dbReference type="EMBL" id="KAF9811599.1"/>
    </source>
</evidence>
<dbReference type="Gene3D" id="1.20.120.900">
    <property type="entry name" value="Pex19, mPTS binding domain"/>
    <property type="match status" value="1"/>
</dbReference>
<dbReference type="Pfam" id="PF04614">
    <property type="entry name" value="Pex19"/>
    <property type="match status" value="1"/>
</dbReference>
<feature type="region of interest" description="Disordered" evidence="1">
    <location>
        <begin position="139"/>
        <end position="172"/>
    </location>
</feature>
<dbReference type="InterPro" id="IPR006708">
    <property type="entry name" value="Pex19"/>
</dbReference>
<dbReference type="EMBL" id="JADOXO010000149">
    <property type="protein sequence ID" value="KAF9811599.1"/>
    <property type="molecule type" value="Genomic_DNA"/>
</dbReference>
<organism evidence="2 3">
    <name type="scientific">Rhodonia placenta</name>
    <dbReference type="NCBI Taxonomy" id="104341"/>
    <lineage>
        <taxon>Eukaryota</taxon>
        <taxon>Fungi</taxon>
        <taxon>Dikarya</taxon>
        <taxon>Basidiomycota</taxon>
        <taxon>Agaricomycotina</taxon>
        <taxon>Agaricomycetes</taxon>
        <taxon>Polyporales</taxon>
        <taxon>Adustoporiaceae</taxon>
        <taxon>Rhodonia</taxon>
    </lineage>
</organism>
<dbReference type="GO" id="GO:0005778">
    <property type="term" value="C:peroxisomal membrane"/>
    <property type="evidence" value="ECO:0007669"/>
    <property type="project" value="TreeGrafter"/>
</dbReference>
<evidence type="ECO:0000256" key="1">
    <source>
        <dbReference type="SAM" id="MobiDB-lite"/>
    </source>
</evidence>
<evidence type="ECO:0000313" key="3">
    <source>
        <dbReference type="Proteomes" id="UP000639403"/>
    </source>
</evidence>
<feature type="region of interest" description="Disordered" evidence="1">
    <location>
        <begin position="1"/>
        <end position="68"/>
    </location>
</feature>
<name>A0A8H7NZV2_9APHY</name>
<evidence type="ECO:0008006" key="4">
    <source>
        <dbReference type="Google" id="ProtNLM"/>
    </source>
</evidence>
<dbReference type="Proteomes" id="UP000639403">
    <property type="component" value="Unassembled WGS sequence"/>
</dbReference>
<feature type="region of interest" description="Disordered" evidence="1">
    <location>
        <begin position="89"/>
        <end position="120"/>
    </location>
</feature>
<dbReference type="PANTHER" id="PTHR12774">
    <property type="entry name" value="PEROXISOMAL BIOGENESIS FACTOR 19"/>
    <property type="match status" value="1"/>
</dbReference>
<dbReference type="GO" id="GO:0033328">
    <property type="term" value="F:peroxisome membrane targeting sequence binding"/>
    <property type="evidence" value="ECO:0007669"/>
    <property type="project" value="TreeGrafter"/>
</dbReference>
<comment type="caution">
    <text evidence="2">The sequence shown here is derived from an EMBL/GenBank/DDBJ whole genome shotgun (WGS) entry which is preliminary data.</text>
</comment>
<dbReference type="PANTHER" id="PTHR12774:SF2">
    <property type="entry name" value="PEROXISOMAL BIOGENESIS FACTOR 19"/>
    <property type="match status" value="1"/>
</dbReference>
<protein>
    <recommendedName>
        <fullName evidence="4">Pex19-domain-containing protein</fullName>
    </recommendedName>
</protein>
<feature type="compositionally biased region" description="Acidic residues" evidence="1">
    <location>
        <begin position="10"/>
        <end position="21"/>
    </location>
</feature>
<feature type="compositionally biased region" description="Low complexity" evidence="1">
    <location>
        <begin position="38"/>
        <end position="54"/>
    </location>
</feature>
<sequence>MSDPRKARVDDEDLDDLDDVLDQFSAPPAKSQAPPISAPQTSSAAKPASTASASLPNTKSDPLGLGGLALTDDFASELTRGMESLMREIMGEAGLDANAGASSSTGDGSPSEEEIKREEAFRAAWEKMLVEGMNGALDVEELSGGTSGKEKERGTESTSGAATSSVDPQDNFQTTIKKTLDKLKESDANLQADSPESFEAMMAKLAEGSHGGESDEEAAKLIEGIMSQLMTKEILYEPLKELHAKFPGYLKDHAATISADDKKSYDAQYAVLEKIIATFDDPAYSDSSTNNDEIVTLMTEMQSHGSPPAALMGPLPPGLDFGPDGIPQLPEGCVIG</sequence>